<keyword evidence="3" id="KW-1003">Cell membrane</keyword>
<organism evidence="10 11">
    <name type="scientific">Sporosarcina soli</name>
    <dbReference type="NCBI Taxonomy" id="334736"/>
    <lineage>
        <taxon>Bacteria</taxon>
        <taxon>Bacillati</taxon>
        <taxon>Bacillota</taxon>
        <taxon>Bacilli</taxon>
        <taxon>Bacillales</taxon>
        <taxon>Caryophanaceae</taxon>
        <taxon>Sporosarcina</taxon>
    </lineage>
</organism>
<keyword evidence="11" id="KW-1185">Reference proteome</keyword>
<feature type="transmembrane region" description="Helical" evidence="7">
    <location>
        <begin position="34"/>
        <end position="56"/>
    </location>
</feature>
<evidence type="ECO:0000256" key="4">
    <source>
        <dbReference type="ARBA" id="ARBA00022692"/>
    </source>
</evidence>
<dbReference type="Gene3D" id="2.30.30.60">
    <property type="match status" value="1"/>
</dbReference>
<dbReference type="PANTHER" id="PTHR30460">
    <property type="entry name" value="MODERATE CONDUCTANCE MECHANOSENSITIVE CHANNEL YBIO"/>
    <property type="match status" value="1"/>
</dbReference>
<sequence>MDLAKNEDTSLKEQAEKVEKFLFSQETWETLGTIAIRVLVIVVLAAIVVRVGKLVIRRVFKVKMKVPLRQSERREQTLMKLLENTLAYVVYFSAIMAVLAEFKIDVRGLLAGAGVLGLAVGFGAQSLVKDVITGFFIIFENQFSVGDYVKIDTAEGIVEEIGLRTTKIKSFTGEVSILPNGTISRVVNYSKENSLAIVDVTIPFEVGVEKTEKLIENYLISLGKKNDDFINNPKLIGAQNFTETEAVVRIIAETKPMRHFDSARTIGIGLKKYLEQEGIEIPYPTLVTKSFSNV</sequence>
<dbReference type="InterPro" id="IPR011014">
    <property type="entry name" value="MscS_channel_TM-2"/>
</dbReference>
<evidence type="ECO:0000313" key="11">
    <source>
        <dbReference type="Proteomes" id="UP001596109"/>
    </source>
</evidence>
<dbReference type="EMBL" id="JBHSNO010000007">
    <property type="protein sequence ID" value="MFC5589974.1"/>
    <property type="molecule type" value="Genomic_DNA"/>
</dbReference>
<dbReference type="Proteomes" id="UP001596109">
    <property type="component" value="Unassembled WGS sequence"/>
</dbReference>
<accession>A0ABW0TM15</accession>
<dbReference type="PANTHER" id="PTHR30460:SF0">
    <property type="entry name" value="MODERATE CONDUCTANCE MECHANOSENSITIVE CHANNEL YBIO"/>
    <property type="match status" value="1"/>
</dbReference>
<dbReference type="SUPFAM" id="SSF50182">
    <property type="entry name" value="Sm-like ribonucleoproteins"/>
    <property type="match status" value="1"/>
</dbReference>
<keyword evidence="6 7" id="KW-0472">Membrane</keyword>
<feature type="domain" description="Mechanosensitive ion channel transmembrane helices 2/3" evidence="9">
    <location>
        <begin position="85"/>
        <end position="125"/>
    </location>
</feature>
<dbReference type="InterPro" id="IPR011066">
    <property type="entry name" value="MscS_channel_C_sf"/>
</dbReference>
<evidence type="ECO:0000256" key="2">
    <source>
        <dbReference type="ARBA" id="ARBA00008017"/>
    </source>
</evidence>
<feature type="transmembrane region" description="Helical" evidence="7">
    <location>
        <begin position="77"/>
        <end position="100"/>
    </location>
</feature>
<evidence type="ECO:0000256" key="7">
    <source>
        <dbReference type="SAM" id="Phobius"/>
    </source>
</evidence>
<proteinExistence type="inferred from homology"/>
<keyword evidence="5 7" id="KW-1133">Transmembrane helix</keyword>
<dbReference type="SUPFAM" id="SSF82689">
    <property type="entry name" value="Mechanosensitive channel protein MscS (YggB), C-terminal domain"/>
    <property type="match status" value="1"/>
</dbReference>
<feature type="transmembrane region" description="Helical" evidence="7">
    <location>
        <begin position="106"/>
        <end position="128"/>
    </location>
</feature>
<dbReference type="Pfam" id="PF00924">
    <property type="entry name" value="MS_channel_2nd"/>
    <property type="match status" value="1"/>
</dbReference>
<name>A0ABW0TM15_9BACL</name>
<dbReference type="Pfam" id="PF21088">
    <property type="entry name" value="MS_channel_1st"/>
    <property type="match status" value="1"/>
</dbReference>
<evidence type="ECO:0000313" key="10">
    <source>
        <dbReference type="EMBL" id="MFC5589974.1"/>
    </source>
</evidence>
<comment type="caution">
    <text evidence="10">The sequence shown here is derived from an EMBL/GenBank/DDBJ whole genome shotgun (WGS) entry which is preliminary data.</text>
</comment>
<dbReference type="InterPro" id="IPR006685">
    <property type="entry name" value="MscS_channel_2nd"/>
</dbReference>
<dbReference type="SUPFAM" id="SSF82861">
    <property type="entry name" value="Mechanosensitive channel protein MscS (YggB), transmembrane region"/>
    <property type="match status" value="1"/>
</dbReference>
<dbReference type="InterPro" id="IPR045276">
    <property type="entry name" value="YbiO_bact"/>
</dbReference>
<keyword evidence="4 7" id="KW-0812">Transmembrane</keyword>
<comment type="subcellular location">
    <subcellularLocation>
        <location evidence="1">Cell membrane</location>
        <topology evidence="1">Multi-pass membrane protein</topology>
    </subcellularLocation>
</comment>
<evidence type="ECO:0000256" key="1">
    <source>
        <dbReference type="ARBA" id="ARBA00004651"/>
    </source>
</evidence>
<gene>
    <name evidence="10" type="ORF">ACFPRA_13795</name>
</gene>
<dbReference type="InterPro" id="IPR023408">
    <property type="entry name" value="MscS_beta-dom_sf"/>
</dbReference>
<evidence type="ECO:0000256" key="6">
    <source>
        <dbReference type="ARBA" id="ARBA00023136"/>
    </source>
</evidence>
<evidence type="ECO:0000259" key="8">
    <source>
        <dbReference type="Pfam" id="PF00924"/>
    </source>
</evidence>
<dbReference type="RefSeq" id="WP_381435709.1">
    <property type="nucleotide sequence ID" value="NZ_JBHSNO010000007.1"/>
</dbReference>
<feature type="domain" description="Mechanosensitive ion channel MscS" evidence="8">
    <location>
        <begin position="127"/>
        <end position="191"/>
    </location>
</feature>
<dbReference type="InterPro" id="IPR049142">
    <property type="entry name" value="MS_channel_1st"/>
</dbReference>
<protein>
    <submittedName>
        <fullName evidence="10">Mechanosensitive ion channel family protein</fullName>
    </submittedName>
</protein>
<comment type="similarity">
    <text evidence="2">Belongs to the MscS (TC 1.A.23) family.</text>
</comment>
<dbReference type="InterPro" id="IPR010920">
    <property type="entry name" value="LSM_dom_sf"/>
</dbReference>
<dbReference type="Gene3D" id="3.30.70.100">
    <property type="match status" value="1"/>
</dbReference>
<evidence type="ECO:0000256" key="5">
    <source>
        <dbReference type="ARBA" id="ARBA00022989"/>
    </source>
</evidence>
<evidence type="ECO:0000259" key="9">
    <source>
        <dbReference type="Pfam" id="PF21088"/>
    </source>
</evidence>
<reference evidence="11" key="1">
    <citation type="journal article" date="2019" name="Int. J. Syst. Evol. Microbiol.">
        <title>The Global Catalogue of Microorganisms (GCM) 10K type strain sequencing project: providing services to taxonomists for standard genome sequencing and annotation.</title>
        <authorList>
            <consortium name="The Broad Institute Genomics Platform"/>
            <consortium name="The Broad Institute Genome Sequencing Center for Infectious Disease"/>
            <person name="Wu L."/>
            <person name="Ma J."/>
        </authorList>
    </citation>
    <scope>NUCLEOTIDE SEQUENCE [LARGE SCALE GENOMIC DNA]</scope>
    <source>
        <strain evidence="11">CGMCC 4.1434</strain>
    </source>
</reference>
<evidence type="ECO:0000256" key="3">
    <source>
        <dbReference type="ARBA" id="ARBA00022475"/>
    </source>
</evidence>
<dbReference type="Gene3D" id="1.10.287.1260">
    <property type="match status" value="1"/>
</dbReference>